<keyword evidence="3" id="KW-1185">Reference proteome</keyword>
<dbReference type="Gene3D" id="1.20.58.80">
    <property type="entry name" value="Phosphotransferase system, lactose/cellobiose-type IIA subunit"/>
    <property type="match status" value="1"/>
</dbReference>
<dbReference type="SUPFAM" id="SSF140361">
    <property type="entry name" value="MIT domain-like"/>
    <property type="match status" value="1"/>
</dbReference>
<dbReference type="InterPro" id="IPR039679">
    <property type="entry name" value="NRBF2"/>
</dbReference>
<sequence length="302" mass="34083">MTTEAPLNLAHQQDRKADRYVTVGRFQEAIACHERAAEYIKKAMKVTDVQQALTSLELQYTNHKKQHKVIMDKQRRHELMLKIKAMKLEEMKATPDGSRINFESGNEDAENTNILNGNSEPMIKYNRCNEETDSLLQFLNGHSTHNPHFEESTAFILAASTKEIPKQSLTRTAEVLPSDTIAVSTNGAKLPNDINDYVHELRMQNLEYRNHIIKLTRALESCEEENQELRESVQGLKRQMDELKSVGLTALHRDIISGLNTPFSHISTEVDATPPTAPPPLAPLEMPDFSFDIAKLGSSPPL</sequence>
<dbReference type="Pfam" id="PF17169">
    <property type="entry name" value="NRBF2_MIT"/>
    <property type="match status" value="1"/>
</dbReference>
<keyword evidence="1" id="KW-0175">Coiled coil</keyword>
<protein>
    <submittedName>
        <fullName evidence="4">Nuclear receptor-binding factor 2-like</fullName>
    </submittedName>
</protein>
<feature type="coiled-coil region" evidence="1">
    <location>
        <begin position="205"/>
        <end position="246"/>
    </location>
</feature>
<evidence type="ECO:0000313" key="3">
    <source>
        <dbReference type="Proteomes" id="UP000694865"/>
    </source>
</evidence>
<dbReference type="Proteomes" id="UP000694865">
    <property type="component" value="Unplaced"/>
</dbReference>
<organism evidence="3 4">
    <name type="scientific">Saccoglossus kowalevskii</name>
    <name type="common">Acorn worm</name>
    <dbReference type="NCBI Taxonomy" id="10224"/>
    <lineage>
        <taxon>Eukaryota</taxon>
        <taxon>Metazoa</taxon>
        <taxon>Hemichordata</taxon>
        <taxon>Enteropneusta</taxon>
        <taxon>Harrimaniidae</taxon>
        <taxon>Saccoglossus</taxon>
    </lineage>
</organism>
<reference evidence="4" key="1">
    <citation type="submission" date="2025-08" db="UniProtKB">
        <authorList>
            <consortium name="RefSeq"/>
        </authorList>
    </citation>
    <scope>IDENTIFICATION</scope>
    <source>
        <tissue evidence="4">Testes</tissue>
    </source>
</reference>
<name>A0ABM0H1G0_SACKO</name>
<dbReference type="PANTHER" id="PTHR14964">
    <property type="entry name" value="NUCLEAR RECEPTOR BINDING FACTOR 2"/>
    <property type="match status" value="1"/>
</dbReference>
<gene>
    <name evidence="4" type="primary">LOC100373343</name>
</gene>
<evidence type="ECO:0000313" key="4">
    <source>
        <dbReference type="RefSeq" id="XP_002742084.1"/>
    </source>
</evidence>
<evidence type="ECO:0000256" key="1">
    <source>
        <dbReference type="SAM" id="Coils"/>
    </source>
</evidence>
<dbReference type="InterPro" id="IPR033393">
    <property type="entry name" value="NRBF2_MIT"/>
</dbReference>
<dbReference type="GeneID" id="100373343"/>
<proteinExistence type="predicted"/>
<accession>A0ABM0H1G0</accession>
<feature type="domain" description="Nuclear receptor-binding factor 2 MIT" evidence="2">
    <location>
        <begin position="4"/>
        <end position="77"/>
    </location>
</feature>
<dbReference type="PANTHER" id="PTHR14964:SF2">
    <property type="entry name" value="NUCLEAR RECEPTOR-BINDING FACTOR 2"/>
    <property type="match status" value="1"/>
</dbReference>
<dbReference type="RefSeq" id="XP_002742084.1">
    <property type="nucleotide sequence ID" value="XM_002742038.2"/>
</dbReference>
<evidence type="ECO:0000259" key="2">
    <source>
        <dbReference type="Pfam" id="PF17169"/>
    </source>
</evidence>